<dbReference type="Proteomes" id="UP001348149">
    <property type="component" value="Unassembled WGS sequence"/>
</dbReference>
<dbReference type="InterPro" id="IPR050126">
    <property type="entry name" value="Ap4A_hydrolase"/>
</dbReference>
<gene>
    <name evidence="2" type="ORF">VK792_08230</name>
</gene>
<reference evidence="2 3" key="1">
    <citation type="submission" date="2024-01" db="EMBL/GenBank/DDBJ databases">
        <title>Mesobacterium rodlantinim sp. nov., isolated from shallow sea hydrothermal systems off Kueishantao Island.</title>
        <authorList>
            <person name="Su Z."/>
            <person name="Tang K."/>
        </authorList>
    </citation>
    <scope>NUCLEOTIDE SEQUENCE [LARGE SCALE GENOMIC DNA]</scope>
    <source>
        <strain evidence="2 3">TK19101</strain>
    </source>
</reference>
<evidence type="ECO:0000313" key="2">
    <source>
        <dbReference type="EMBL" id="MEC3861268.1"/>
    </source>
</evidence>
<organism evidence="2 3">
    <name type="scientific">Mesobacterium hydrothermale</name>
    <dbReference type="NCBI Taxonomy" id="3111907"/>
    <lineage>
        <taxon>Bacteria</taxon>
        <taxon>Pseudomonadati</taxon>
        <taxon>Pseudomonadota</taxon>
        <taxon>Alphaproteobacteria</taxon>
        <taxon>Rhodobacterales</taxon>
        <taxon>Roseobacteraceae</taxon>
        <taxon>Mesobacterium</taxon>
    </lineage>
</organism>
<dbReference type="PANTHER" id="PTHR42850">
    <property type="entry name" value="METALLOPHOSPHOESTERASE"/>
    <property type="match status" value="1"/>
</dbReference>
<sequence>MPPIYAIGDVHGQREMLENAFDLIERDEHAGAPVVLVGDFTDRGPDSRGVIDMLLDGIAAGRPWIPLMGNHDRFLLRFLKDPHYADPRMKTPRNWLAPVVGGRATLESYGVDADERRALEDIHADALQAIPPSHIAFFESLDTTHLTDDHVFVHAGIRPGVPLQQQTEDDLIWIRDEFLDDPRDHGRLVVHGHTPTEAPVHCGNHVNVDGGAGYGRPLIPVLLLGREGWTLSSVGRARL</sequence>
<dbReference type="InterPro" id="IPR004843">
    <property type="entry name" value="Calcineurin-like_PHP"/>
</dbReference>
<proteinExistence type="predicted"/>
<name>A0ABU6HFN4_9RHOB</name>
<dbReference type="Pfam" id="PF00149">
    <property type="entry name" value="Metallophos"/>
    <property type="match status" value="1"/>
</dbReference>
<feature type="domain" description="Calcineurin-like phosphoesterase" evidence="1">
    <location>
        <begin position="3"/>
        <end position="197"/>
    </location>
</feature>
<dbReference type="SUPFAM" id="SSF56300">
    <property type="entry name" value="Metallo-dependent phosphatases"/>
    <property type="match status" value="1"/>
</dbReference>
<dbReference type="RefSeq" id="WP_326296984.1">
    <property type="nucleotide sequence ID" value="NZ_JAYLLH010000009.1"/>
</dbReference>
<dbReference type="Gene3D" id="3.60.21.10">
    <property type="match status" value="1"/>
</dbReference>
<accession>A0ABU6HFN4</accession>
<dbReference type="EMBL" id="JAYLLH010000009">
    <property type="protein sequence ID" value="MEC3861268.1"/>
    <property type="molecule type" value="Genomic_DNA"/>
</dbReference>
<evidence type="ECO:0000259" key="1">
    <source>
        <dbReference type="Pfam" id="PF00149"/>
    </source>
</evidence>
<dbReference type="PANTHER" id="PTHR42850:SF4">
    <property type="entry name" value="ZINC-DEPENDENT ENDOPOLYPHOSPHATASE"/>
    <property type="match status" value="1"/>
</dbReference>
<dbReference type="InterPro" id="IPR029052">
    <property type="entry name" value="Metallo-depent_PP-like"/>
</dbReference>
<comment type="caution">
    <text evidence="2">The sequence shown here is derived from an EMBL/GenBank/DDBJ whole genome shotgun (WGS) entry which is preliminary data.</text>
</comment>
<keyword evidence="3" id="KW-1185">Reference proteome</keyword>
<evidence type="ECO:0000313" key="3">
    <source>
        <dbReference type="Proteomes" id="UP001348149"/>
    </source>
</evidence>
<protein>
    <submittedName>
        <fullName evidence="2">Metallophosphoesterase</fullName>
    </submittedName>
</protein>